<dbReference type="PANTHER" id="PTHR19308">
    <property type="entry name" value="PHOSPHATIDYLCHOLINE TRANSFER PROTEIN"/>
    <property type="match status" value="1"/>
</dbReference>
<dbReference type="InterPro" id="IPR023393">
    <property type="entry name" value="START-like_dom_sf"/>
</dbReference>
<comment type="caution">
    <text evidence="2">The sequence shown here is derived from an EMBL/GenBank/DDBJ whole genome shotgun (WGS) entry which is preliminary data.</text>
</comment>
<dbReference type="Proteomes" id="UP001162640">
    <property type="component" value="Unassembled WGS sequence"/>
</dbReference>
<feature type="transmembrane region" description="Helical" evidence="1">
    <location>
        <begin position="1460"/>
        <end position="1485"/>
    </location>
</feature>
<evidence type="ECO:0000313" key="2">
    <source>
        <dbReference type="EMBL" id="GMH94195.1"/>
    </source>
</evidence>
<evidence type="ECO:0000256" key="1">
    <source>
        <dbReference type="SAM" id="Phobius"/>
    </source>
</evidence>
<protein>
    <recommendedName>
        <fullName evidence="4">START domain-containing protein</fullName>
    </recommendedName>
</protein>
<feature type="transmembrane region" description="Helical" evidence="1">
    <location>
        <begin position="1411"/>
        <end position="1433"/>
    </location>
</feature>
<feature type="transmembrane region" description="Helical" evidence="1">
    <location>
        <begin position="1491"/>
        <end position="1509"/>
    </location>
</feature>
<sequence>MQPRTMQEALNLNDTYRKEKEASKSNFSKVIKELNTKVIKELNKNLPGVTTGLDGMLLRDVVTKTISQNVHVEPGFLFRALKGKDGFDDGKGERSKTLLTFTAQVESETIRNDEKITMGASAAFSGTSESVKVSGQSGRSGRGVNFSVTKIAAATRKKGDSGMADVMFKKLVALFYERFQQEEVIDTRMKEKFITEGIPNAPPLIDAERNLIANSMNQLEKMSAKTRRIAGTANDTVEKYFYRDGEGGGSMWAMSVATIDVSAKKMFTELWPLDTYAKKSSNRDTKARYLWENLDGTRSLQHVKSVALPGFSDRLFDTWMTWEERAEPDGRLSYVIAFAPIQKYGGTRNLVSISAKMIQATTVGVYVIRECAENICEWTRAQHVDLKIPAMPKKMTMFLSRQQLGVANEVQEFFRRNGKEVDRERGRAIGEIMKKRKGMPLMEDQVALFERCKALRGRTAEVRKGKGWREIVSPCPDVEMWLQYQPPEKGERTVATGKAVGIVDGSVEEVAAWAYDYCSNERMRMHYEEGHFARLEIKGKRRENESTVATVKKLPVILYDREFVARQVWQSAEGEVSIAFESTEDQVDYGSKPRKVRGITRGFCHVEKLADRGGAQQCRLSLIMYFDAAGIIPTWVLDSLAPDNLDVVQQAIDEFRQDDKIDTADNEDFSAYIKEHWREEEYSEAEQLRIENGDATVKTIMGSANLKVLESGDPLVTLKAAHLDGDKLVTGFAESVVDGYMEEVAAFECLKMSREATRNFHKKGGIKNIVEKVNGHSFCYLTRRDLKVTGFRQKEFRTIVVWKKVSEDKMVVCYDDTDAMDEEHPRDPNIVYGSSRSIWEYERLPDVEGVPQTRVLFVARVDVAGSVPNFVMNRLVKGFAKSMTNMRKKFDKSLEIDATRSAAIKQMIEQEEFGGNESAEGMKLFEALSEERKGCFRPSRSFGLADSMLETSGNQAWGRSHLTCRASVEEVAAFLWNFGGRTMKEINSTIGLETMAEISGGGRGLKKIVEGRQLLLGGASGGNNRSVCTFMSEATLHRYDASTIIILLSPLVAEAKTKTQALANKEGSVVSIPAKETVAIMLTSLGRNKTKLEYACELELGQGVRRSARRAFVERRLELLADISIRFQRLVPLESYLAEDGIALAYDVLFRSPSSRKRLERFLEVAERSRALRELSEKLPWFKAMMTPAVKGNLTMNRVVSTKMVCLSTREARQIGKNLIPSLKSKKLIFAAVDKWRLQNRAVKELMAVHGWFEQFIIVLGKGVVKSAAWGLLWRVIVGAVLSVTDLATDTVVLKEFWDGGEAMEPFRNAQLASLVTSFAFQLLIVFVQNSKKGVSRVLKETCVVLVGLKSPLDAYRVAMGAEQEKDCFMDPMTELTCCKIIEIFAESFPGTIIQISAIISTINAGDKVSMTALISLLVSLLTTGFVSATMSYDFDTDPKKRAANPQFYGFVPDNQKVRAALFTIMALSSSVQVLLKGLLVALLGSMNLRYSLYYIVGDMVFYFVYKMARRGE</sequence>
<keyword evidence="1" id="KW-0812">Transmembrane</keyword>
<keyword evidence="1" id="KW-1133">Transmembrane helix</keyword>
<dbReference type="InterPro" id="IPR051213">
    <property type="entry name" value="START_lipid_transfer"/>
</dbReference>
<dbReference type="PANTHER" id="PTHR19308:SF14">
    <property type="entry name" value="START DOMAIN-CONTAINING PROTEIN"/>
    <property type="match status" value="1"/>
</dbReference>
<evidence type="ECO:0008006" key="4">
    <source>
        <dbReference type="Google" id="ProtNLM"/>
    </source>
</evidence>
<accession>A0A9W7BXH6</accession>
<proteinExistence type="predicted"/>
<name>A0A9W7BXH6_9STRA</name>
<keyword evidence="1" id="KW-0472">Membrane</keyword>
<dbReference type="Gene3D" id="3.30.530.20">
    <property type="match status" value="3"/>
</dbReference>
<gene>
    <name evidence="2" type="ORF">TL16_g12834</name>
</gene>
<evidence type="ECO:0000313" key="3">
    <source>
        <dbReference type="Proteomes" id="UP001162640"/>
    </source>
</evidence>
<organism evidence="2 3">
    <name type="scientific">Triparma laevis f. inornata</name>
    <dbReference type="NCBI Taxonomy" id="1714386"/>
    <lineage>
        <taxon>Eukaryota</taxon>
        <taxon>Sar</taxon>
        <taxon>Stramenopiles</taxon>
        <taxon>Ochrophyta</taxon>
        <taxon>Bolidophyceae</taxon>
        <taxon>Parmales</taxon>
        <taxon>Triparmaceae</taxon>
        <taxon>Triparma</taxon>
    </lineage>
</organism>
<dbReference type="EMBL" id="BLQM01000549">
    <property type="protein sequence ID" value="GMH94195.1"/>
    <property type="molecule type" value="Genomic_DNA"/>
</dbReference>
<dbReference type="SUPFAM" id="SSF55961">
    <property type="entry name" value="Bet v1-like"/>
    <property type="match status" value="3"/>
</dbReference>
<reference evidence="3" key="1">
    <citation type="journal article" date="2023" name="Commun. Biol.">
        <title>Genome analysis of Parmales, the sister group of diatoms, reveals the evolutionary specialization of diatoms from phago-mixotrophs to photoautotrophs.</title>
        <authorList>
            <person name="Ban H."/>
            <person name="Sato S."/>
            <person name="Yoshikawa S."/>
            <person name="Yamada K."/>
            <person name="Nakamura Y."/>
            <person name="Ichinomiya M."/>
            <person name="Sato N."/>
            <person name="Blanc-Mathieu R."/>
            <person name="Endo H."/>
            <person name="Kuwata A."/>
            <person name="Ogata H."/>
        </authorList>
    </citation>
    <scope>NUCLEOTIDE SEQUENCE [LARGE SCALE GENOMIC DNA]</scope>
</reference>